<dbReference type="RefSeq" id="WP_093657009.1">
    <property type="nucleotide sequence ID" value="NZ_FOET01000003.1"/>
</dbReference>
<dbReference type="InterPro" id="IPR023198">
    <property type="entry name" value="PGP-like_dom2"/>
</dbReference>
<dbReference type="GO" id="GO:0008967">
    <property type="term" value="F:phosphoglycolate phosphatase activity"/>
    <property type="evidence" value="ECO:0007669"/>
    <property type="project" value="TreeGrafter"/>
</dbReference>
<organism evidence="1 2">
    <name type="scientific">Streptomyces radiopugnans</name>
    <dbReference type="NCBI Taxonomy" id="403935"/>
    <lineage>
        <taxon>Bacteria</taxon>
        <taxon>Bacillati</taxon>
        <taxon>Actinomycetota</taxon>
        <taxon>Actinomycetes</taxon>
        <taxon>Kitasatosporales</taxon>
        <taxon>Streptomycetaceae</taxon>
        <taxon>Streptomyces</taxon>
    </lineage>
</organism>
<dbReference type="InterPro" id="IPR050155">
    <property type="entry name" value="HAD-like_hydrolase_sf"/>
</dbReference>
<dbReference type="SFLD" id="SFLDG01129">
    <property type="entry name" value="C1.5:_HAD__Beta-PGM__Phosphata"/>
    <property type="match status" value="1"/>
</dbReference>
<dbReference type="AlphaFoldDB" id="A0A1H9C8K1"/>
<dbReference type="Gene3D" id="3.40.50.1000">
    <property type="entry name" value="HAD superfamily/HAD-like"/>
    <property type="match status" value="1"/>
</dbReference>
<dbReference type="STRING" id="403935.SAMN05216481_10396"/>
<dbReference type="SFLD" id="SFLDS00003">
    <property type="entry name" value="Haloacid_Dehalogenase"/>
    <property type="match status" value="1"/>
</dbReference>
<dbReference type="Gene3D" id="1.10.150.240">
    <property type="entry name" value="Putative phosphatase, domain 2"/>
    <property type="match status" value="1"/>
</dbReference>
<dbReference type="PANTHER" id="PTHR43434:SF1">
    <property type="entry name" value="PHOSPHOGLYCOLATE PHOSPHATASE"/>
    <property type="match status" value="1"/>
</dbReference>
<dbReference type="NCBIfam" id="TIGR01509">
    <property type="entry name" value="HAD-SF-IA-v3"/>
    <property type="match status" value="1"/>
</dbReference>
<dbReference type="Pfam" id="PF00702">
    <property type="entry name" value="Hydrolase"/>
    <property type="match status" value="1"/>
</dbReference>
<dbReference type="InterPro" id="IPR006439">
    <property type="entry name" value="HAD-SF_hydro_IA"/>
</dbReference>
<dbReference type="SFLD" id="SFLDG01135">
    <property type="entry name" value="C1.5.6:_HAD__Beta-PGM__Phospha"/>
    <property type="match status" value="1"/>
</dbReference>
<evidence type="ECO:0000313" key="1">
    <source>
        <dbReference type="EMBL" id="SEP97469.1"/>
    </source>
</evidence>
<accession>A0A1H9C8K1</accession>
<gene>
    <name evidence="1" type="ORF">SAMN05216481_10396</name>
</gene>
<dbReference type="InterPro" id="IPR036412">
    <property type="entry name" value="HAD-like_sf"/>
</dbReference>
<keyword evidence="2" id="KW-1185">Reference proteome</keyword>
<dbReference type="InterPro" id="IPR023214">
    <property type="entry name" value="HAD_sf"/>
</dbReference>
<sequence length="234" mass="24077">MSGPYRAVLFDVDGTLVDTPGGMTKVLDAVVRETGREVDRERLRATVGRPLAASFATLLGLPEEHAEVAHAVERARRLFTETVIPAAADLVFPEVPPMLAELRERGLPLAVVTSKIRRSAVELLEAAGLLDSFDTLSCHGMAPRGKPAPDLALLACGELGVAAGHCLVVGDAVDDMRMARGAGMAALGVGFGVATPRELLDAGALSVSGSVGELRAALSAATAPAPLPLGSDQG</sequence>
<dbReference type="Proteomes" id="UP000199055">
    <property type="component" value="Unassembled WGS sequence"/>
</dbReference>
<dbReference type="NCBIfam" id="TIGR01549">
    <property type="entry name" value="HAD-SF-IA-v1"/>
    <property type="match status" value="1"/>
</dbReference>
<protein>
    <submittedName>
        <fullName evidence="1">Phosphoglycolate phosphatase</fullName>
    </submittedName>
</protein>
<dbReference type="GO" id="GO:0006281">
    <property type="term" value="P:DNA repair"/>
    <property type="evidence" value="ECO:0007669"/>
    <property type="project" value="TreeGrafter"/>
</dbReference>
<name>A0A1H9C8K1_9ACTN</name>
<dbReference type="SUPFAM" id="SSF56784">
    <property type="entry name" value="HAD-like"/>
    <property type="match status" value="1"/>
</dbReference>
<reference evidence="1 2" key="1">
    <citation type="submission" date="2016-10" db="EMBL/GenBank/DDBJ databases">
        <authorList>
            <person name="de Groot N.N."/>
        </authorList>
    </citation>
    <scope>NUCLEOTIDE SEQUENCE [LARGE SCALE GENOMIC DNA]</scope>
    <source>
        <strain evidence="1 2">CGMCC 4.3519</strain>
    </source>
</reference>
<proteinExistence type="predicted"/>
<dbReference type="PANTHER" id="PTHR43434">
    <property type="entry name" value="PHOSPHOGLYCOLATE PHOSPHATASE"/>
    <property type="match status" value="1"/>
</dbReference>
<evidence type="ECO:0000313" key="2">
    <source>
        <dbReference type="Proteomes" id="UP000199055"/>
    </source>
</evidence>
<dbReference type="EMBL" id="FOET01000003">
    <property type="protein sequence ID" value="SEP97469.1"/>
    <property type="molecule type" value="Genomic_DNA"/>
</dbReference>